<accession>T1DJ09</accession>
<proteinExistence type="evidence at transcript level"/>
<feature type="non-terminal residue" evidence="1">
    <location>
        <position position="1"/>
    </location>
</feature>
<organism evidence="1">
    <name type="scientific">Anopheles aquasalis</name>
    <name type="common">Malaria mosquito</name>
    <dbReference type="NCBI Taxonomy" id="42839"/>
    <lineage>
        <taxon>Eukaryota</taxon>
        <taxon>Metazoa</taxon>
        <taxon>Ecdysozoa</taxon>
        <taxon>Arthropoda</taxon>
        <taxon>Hexapoda</taxon>
        <taxon>Insecta</taxon>
        <taxon>Pterygota</taxon>
        <taxon>Neoptera</taxon>
        <taxon>Endopterygota</taxon>
        <taxon>Diptera</taxon>
        <taxon>Nematocera</taxon>
        <taxon>Culicoidea</taxon>
        <taxon>Culicidae</taxon>
        <taxon>Anophelinae</taxon>
        <taxon>Anopheles</taxon>
    </lineage>
</organism>
<dbReference type="EMBL" id="GAMD01001681">
    <property type="protein sequence ID" value="JAA99909.1"/>
    <property type="molecule type" value="mRNA"/>
</dbReference>
<reference evidence="1" key="1">
    <citation type="submission" date="2013-07" db="EMBL/GenBank/DDBJ databases">
        <title>Transcriptome sequencing and developmental regulation of gene expression in Anopheles aquasalis.</title>
        <authorList>
            <consortium name="Brazilian Malaria Network (MCT/CNPq/MS/SCTIE/DECIT/PRONEX 555648/2009-5) and Research Network on Bioactive Molecules from Arthropod Vectors (NAP-MOBIARVE"/>
            <consortium name="University of Sao Paulo)"/>
            <person name="Marinotti O."/>
            <person name="Ribeiro J.M.C."/>
            <person name="Costa-da-Silva A.L."/>
            <person name="Silva M.C.P."/>
            <person name="Lopes A.R."/>
            <person name="Barros M.S."/>
            <person name="Sa-Nunes A."/>
            <person name="Konjin B.B."/>
            <person name="Carvalho E."/>
            <person name="Suesdek L."/>
            <person name="Silva-Neto M.A.C."/>
            <person name="Capurro M.L."/>
        </authorList>
    </citation>
    <scope>NUCLEOTIDE SEQUENCE</scope>
    <source>
        <tissue evidence="1">Whole body</tissue>
    </source>
</reference>
<dbReference type="AlphaFoldDB" id="T1DJ09"/>
<evidence type="ECO:0000313" key="1">
    <source>
        <dbReference type="EMBL" id="JAA99909.1"/>
    </source>
</evidence>
<name>T1DJ09_ANOAQ</name>
<sequence>LIICCCFSSQSCSPCCACLALQFFSCSSLTNSLPLVMCNFTCNQRPHIIGLHQVQVALCRFLCNTSKLIWFVCLRLYLAYAINYLNFTSKTCFVCTV</sequence>
<feature type="non-terminal residue" evidence="1">
    <location>
        <position position="97"/>
    </location>
</feature>
<protein>
    <submittedName>
        <fullName evidence="1">Putative secreted protein</fullName>
    </submittedName>
</protein>